<gene>
    <name evidence="1" type="ORF">RUA4292_00741</name>
</gene>
<evidence type="ECO:0000313" key="2">
    <source>
        <dbReference type="Proteomes" id="UP000050783"/>
    </source>
</evidence>
<reference evidence="1 2" key="1">
    <citation type="submission" date="2015-09" db="EMBL/GenBank/DDBJ databases">
        <authorList>
            <consortium name="Swine Surveillance"/>
        </authorList>
    </citation>
    <scope>NUCLEOTIDE SEQUENCE [LARGE SCALE GENOMIC DNA]</scope>
    <source>
        <strain evidence="1 2">CECT 4292</strain>
    </source>
</reference>
<dbReference type="AlphaFoldDB" id="A0A0P1EAY7"/>
<dbReference type="Proteomes" id="UP000050783">
    <property type="component" value="Unassembled WGS sequence"/>
</dbReference>
<organism evidence="1 2">
    <name type="scientific">Ruegeria atlantica</name>
    <dbReference type="NCBI Taxonomy" id="81569"/>
    <lineage>
        <taxon>Bacteria</taxon>
        <taxon>Pseudomonadati</taxon>
        <taxon>Pseudomonadota</taxon>
        <taxon>Alphaproteobacteria</taxon>
        <taxon>Rhodobacterales</taxon>
        <taxon>Roseobacteraceae</taxon>
        <taxon>Ruegeria</taxon>
    </lineage>
</organism>
<proteinExistence type="predicted"/>
<protein>
    <submittedName>
        <fullName evidence="1">Uncharacterized protein</fullName>
    </submittedName>
</protein>
<accession>A0A0P1EAY7</accession>
<sequence length="56" mass="6041">MTGDSHPDEPARYAALVTLGSKQSFVAQCSNDRSADLVAVEISRQIIVTQIMCNAM</sequence>
<name>A0A0P1EAY7_9RHOB</name>
<dbReference type="EMBL" id="CYPU01000013">
    <property type="protein sequence ID" value="CUH46575.1"/>
    <property type="molecule type" value="Genomic_DNA"/>
</dbReference>
<evidence type="ECO:0000313" key="1">
    <source>
        <dbReference type="EMBL" id="CUH46575.1"/>
    </source>
</evidence>